<name>A0A6A3L4Z2_9STRA</name>
<organism evidence="2 7">
    <name type="scientific">Phytophthora rubi</name>
    <dbReference type="NCBI Taxonomy" id="129364"/>
    <lineage>
        <taxon>Eukaryota</taxon>
        <taxon>Sar</taxon>
        <taxon>Stramenopiles</taxon>
        <taxon>Oomycota</taxon>
        <taxon>Peronosporomycetes</taxon>
        <taxon>Peronosporales</taxon>
        <taxon>Peronosporaceae</taxon>
        <taxon>Phytophthora</taxon>
    </lineage>
</organism>
<reference evidence="5 7" key="1">
    <citation type="submission" date="2018-09" db="EMBL/GenBank/DDBJ databases">
        <title>Genomic investigation of the strawberry pathogen Phytophthora fragariae indicates pathogenicity is determined by transcriptional variation in three key races.</title>
        <authorList>
            <person name="Adams T.M."/>
            <person name="Armitage A.D."/>
            <person name="Sobczyk M.K."/>
            <person name="Bates H.J."/>
            <person name="Dunwell J.M."/>
            <person name="Nellist C.F."/>
            <person name="Harrison R.J."/>
        </authorList>
    </citation>
    <scope>NUCLEOTIDE SEQUENCE [LARGE SCALE GENOMIC DNA]</scope>
    <source>
        <strain evidence="3 5">SCRP249</strain>
        <strain evidence="2 7">SCRP324</strain>
        <strain evidence="4 6">SCRP333</strain>
    </source>
</reference>
<evidence type="ECO:0000313" key="2">
    <source>
        <dbReference type="EMBL" id="KAE9014682.1"/>
    </source>
</evidence>
<keyword evidence="6" id="KW-1185">Reference proteome</keyword>
<evidence type="ECO:0000313" key="5">
    <source>
        <dbReference type="Proteomes" id="UP000429607"/>
    </source>
</evidence>
<evidence type="ECO:0000313" key="3">
    <source>
        <dbReference type="EMBL" id="KAE9022063.1"/>
    </source>
</evidence>
<proteinExistence type="predicted"/>
<gene>
    <name evidence="3" type="ORF">PR001_g13229</name>
    <name evidence="2" type="ORF">PR002_g14160</name>
    <name evidence="4" type="ORF">PR003_g13872</name>
</gene>
<dbReference type="EMBL" id="QXFT01000892">
    <property type="protein sequence ID" value="KAE9333735.1"/>
    <property type="molecule type" value="Genomic_DNA"/>
</dbReference>
<evidence type="ECO:0000256" key="1">
    <source>
        <dbReference type="SAM" id="MobiDB-lite"/>
    </source>
</evidence>
<dbReference type="Proteomes" id="UP000435112">
    <property type="component" value="Unassembled WGS sequence"/>
</dbReference>
<sequence>MTKCASRGISLCVIPGGLTPCLQAVTSASSRASRTCCVQQLMSGRTPTKLSIQGVGTPGLPAESWSASGLPMRGR</sequence>
<dbReference type="EMBL" id="QXFV01000894">
    <property type="protein sequence ID" value="KAE9022063.1"/>
    <property type="molecule type" value="Genomic_DNA"/>
</dbReference>
<dbReference type="Proteomes" id="UP000429607">
    <property type="component" value="Unassembled WGS sequence"/>
</dbReference>
<dbReference type="Proteomes" id="UP000434957">
    <property type="component" value="Unassembled WGS sequence"/>
</dbReference>
<dbReference type="AlphaFoldDB" id="A0A6A3L4Z2"/>
<evidence type="ECO:0000313" key="4">
    <source>
        <dbReference type="EMBL" id="KAE9333735.1"/>
    </source>
</evidence>
<protein>
    <submittedName>
        <fullName evidence="2">Uncharacterized protein</fullName>
    </submittedName>
</protein>
<comment type="caution">
    <text evidence="2">The sequence shown here is derived from an EMBL/GenBank/DDBJ whole genome shotgun (WGS) entry which is preliminary data.</text>
</comment>
<evidence type="ECO:0000313" key="7">
    <source>
        <dbReference type="Proteomes" id="UP000435112"/>
    </source>
</evidence>
<accession>A0A6A3L4Z2</accession>
<dbReference type="EMBL" id="QXFU01000969">
    <property type="protein sequence ID" value="KAE9014682.1"/>
    <property type="molecule type" value="Genomic_DNA"/>
</dbReference>
<evidence type="ECO:0000313" key="6">
    <source>
        <dbReference type="Proteomes" id="UP000434957"/>
    </source>
</evidence>
<feature type="region of interest" description="Disordered" evidence="1">
    <location>
        <begin position="50"/>
        <end position="75"/>
    </location>
</feature>